<protein>
    <recommendedName>
        <fullName evidence="6">RING-type domain-containing protein</fullName>
    </recommendedName>
</protein>
<evidence type="ECO:0000313" key="7">
    <source>
        <dbReference type="EMBL" id="OAP00100.1"/>
    </source>
</evidence>
<proteinExistence type="predicted"/>
<keyword evidence="2 4" id="KW-0863">Zinc-finger</keyword>
<evidence type="ECO:0000256" key="3">
    <source>
        <dbReference type="ARBA" id="ARBA00022833"/>
    </source>
</evidence>
<feature type="coiled-coil region" evidence="5">
    <location>
        <begin position="164"/>
        <end position="198"/>
    </location>
</feature>
<evidence type="ECO:0000256" key="2">
    <source>
        <dbReference type="ARBA" id="ARBA00022771"/>
    </source>
</evidence>
<gene>
    <name evidence="7" type="ordered locus">AXX17_At4g20770</name>
</gene>
<evidence type="ECO:0000256" key="1">
    <source>
        <dbReference type="ARBA" id="ARBA00022723"/>
    </source>
</evidence>
<dbReference type="AlphaFoldDB" id="A0A178V181"/>
<dbReference type="SUPFAM" id="SSF57850">
    <property type="entry name" value="RING/U-box"/>
    <property type="match status" value="1"/>
</dbReference>
<keyword evidence="5" id="KW-0175">Coiled coil</keyword>
<reference evidence="8" key="1">
    <citation type="journal article" date="2016" name="Proc. Natl. Acad. Sci. U.S.A.">
        <title>Chromosome-level assembly of Arabidopsis thaliana Ler reveals the extent of translocation and inversion polymorphisms.</title>
        <authorList>
            <person name="Zapata L."/>
            <person name="Ding J."/>
            <person name="Willing E.M."/>
            <person name="Hartwig B."/>
            <person name="Bezdan D."/>
            <person name="Jiao W.B."/>
            <person name="Patel V."/>
            <person name="Velikkakam James G."/>
            <person name="Koornneef M."/>
            <person name="Ossowski S."/>
            <person name="Schneeberger K."/>
        </authorList>
    </citation>
    <scope>NUCLEOTIDE SEQUENCE [LARGE SCALE GENOMIC DNA]</scope>
    <source>
        <strain evidence="8">cv. Landsberg erecta</strain>
    </source>
</reference>
<evidence type="ECO:0000256" key="4">
    <source>
        <dbReference type="PROSITE-ProRule" id="PRU00175"/>
    </source>
</evidence>
<evidence type="ECO:0000256" key="5">
    <source>
        <dbReference type="SAM" id="Coils"/>
    </source>
</evidence>
<keyword evidence="3" id="KW-0862">Zinc</keyword>
<dbReference type="PIRSF" id="PIRSF036836">
    <property type="entry name" value="RNase_bind_SBP1"/>
    <property type="match status" value="1"/>
</dbReference>
<dbReference type="InterPro" id="IPR013083">
    <property type="entry name" value="Znf_RING/FYVE/PHD"/>
</dbReference>
<accession>A0A178V181</accession>
<comment type="caution">
    <text evidence="7">The sequence shown here is derived from an EMBL/GenBank/DDBJ whole genome shotgun (WGS) entry which is preliminary data.</text>
</comment>
<feature type="domain" description="RING-type" evidence="6">
    <location>
        <begin position="267"/>
        <end position="302"/>
    </location>
</feature>
<keyword evidence="1" id="KW-0479">Metal-binding</keyword>
<dbReference type="EMBL" id="LUHQ01000004">
    <property type="protein sequence ID" value="OAP00100.1"/>
    <property type="molecule type" value="Genomic_DNA"/>
</dbReference>
<evidence type="ECO:0000259" key="6">
    <source>
        <dbReference type="PROSITE" id="PS50089"/>
    </source>
</evidence>
<evidence type="ECO:0000313" key="8">
    <source>
        <dbReference type="Proteomes" id="UP000078284"/>
    </source>
</evidence>
<name>A0A178V181_ARATH</name>
<dbReference type="Gene3D" id="3.30.40.10">
    <property type="entry name" value="Zinc/RING finger domain, C3HC4 (zinc finger)"/>
    <property type="match status" value="1"/>
</dbReference>
<sequence length="314" mass="35046">MPLLSDGERIGLFSDSSMAIQAQHPSRLFFNNSNGQEASDCSLQPQDTPFTNFTKAGVDSRKRSREVYSSALMNPPPPKPSQVIDITELLQKTPNVVSTGLRLFHDQSQNQQQFFSSLPGDVTGKIKRQRDELDRFIQTQGEELRRTLADNRERRYVELLCAAEEIVGRKLREKEAELEKATRRHAELEARVAHIVEEARNWQLRAATREAEVSSLHAHLQQAIANRLDTAAKQSTFGEDGGDAEEAEDAGSVYVDPERIELIGPSCRICRRKYATVMALPCQHLILCNGCDVGAVRVCPICLAVKTSGVEVLF</sequence>
<dbReference type="PROSITE" id="PS50089">
    <property type="entry name" value="ZF_RING_2"/>
    <property type="match status" value="1"/>
</dbReference>
<dbReference type="GO" id="GO:0008270">
    <property type="term" value="F:zinc ion binding"/>
    <property type="evidence" value="ECO:0007669"/>
    <property type="project" value="UniProtKB-KW"/>
</dbReference>
<organism evidence="7 8">
    <name type="scientific">Arabidopsis thaliana</name>
    <name type="common">Mouse-ear cress</name>
    <dbReference type="NCBI Taxonomy" id="3702"/>
    <lineage>
        <taxon>Eukaryota</taxon>
        <taxon>Viridiplantae</taxon>
        <taxon>Streptophyta</taxon>
        <taxon>Embryophyta</taxon>
        <taxon>Tracheophyta</taxon>
        <taxon>Spermatophyta</taxon>
        <taxon>Magnoliopsida</taxon>
        <taxon>eudicotyledons</taxon>
        <taxon>Gunneridae</taxon>
        <taxon>Pentapetalae</taxon>
        <taxon>rosids</taxon>
        <taxon>malvids</taxon>
        <taxon>Brassicales</taxon>
        <taxon>Brassicaceae</taxon>
        <taxon>Camelineae</taxon>
        <taxon>Arabidopsis</taxon>
    </lineage>
</organism>
<dbReference type="Pfam" id="PF13920">
    <property type="entry name" value="zf-C3HC4_3"/>
    <property type="match status" value="1"/>
</dbReference>
<dbReference type="PANTHER" id="PTHR42647:SF18">
    <property type="entry name" value="SBP (S-RIBONUCLEASE BINDING PROTEIN) FAMILY PROTEIN"/>
    <property type="match status" value="1"/>
</dbReference>
<dbReference type="ExpressionAtlas" id="A0A178V181">
    <property type="expression patterns" value="baseline and differential"/>
</dbReference>
<dbReference type="FunFam" id="3.30.40.10:FF:000239">
    <property type="entry name" value="probable BOI-related E3 ubiquitin-protein ligase 2"/>
    <property type="match status" value="1"/>
</dbReference>
<dbReference type="InterPro" id="IPR001841">
    <property type="entry name" value="Znf_RING"/>
</dbReference>
<dbReference type="PANTHER" id="PTHR42647">
    <property type="entry name" value="SBP (S-RIBONUCLEASE BINDING PROTEIN) FAMILY PROTEIN"/>
    <property type="match status" value="1"/>
</dbReference>
<dbReference type="Proteomes" id="UP000078284">
    <property type="component" value="Chromosome 4"/>
</dbReference>